<dbReference type="SUPFAM" id="SSF48371">
    <property type="entry name" value="ARM repeat"/>
    <property type="match status" value="1"/>
</dbReference>
<evidence type="ECO:0000313" key="2">
    <source>
        <dbReference type="EMBL" id="VFJ57895.1"/>
    </source>
</evidence>
<dbReference type="InterPro" id="IPR011989">
    <property type="entry name" value="ARM-like"/>
</dbReference>
<dbReference type="PANTHER" id="PTHR12239:SF41">
    <property type="entry name" value="MEMBRANE ASSOCIATED PROTEIN, PUTATIVE-RELATED"/>
    <property type="match status" value="1"/>
</dbReference>
<reference evidence="2" key="1">
    <citation type="submission" date="2019-02" db="EMBL/GenBank/DDBJ databases">
        <authorList>
            <person name="Gruber-Vodicka R. H."/>
            <person name="Seah K. B. B."/>
        </authorList>
    </citation>
    <scope>NUCLEOTIDE SEQUENCE</scope>
    <source>
        <strain evidence="2">BECK_DK161</strain>
    </source>
</reference>
<dbReference type="InterPro" id="IPR016024">
    <property type="entry name" value="ARM-type_fold"/>
</dbReference>
<protein>
    <submittedName>
        <fullName evidence="2">Uncharacterized protein</fullName>
    </submittedName>
</protein>
<name>A0A450SVI3_9GAMM</name>
<evidence type="ECO:0000256" key="1">
    <source>
        <dbReference type="SAM" id="MobiDB-lite"/>
    </source>
</evidence>
<feature type="compositionally biased region" description="Basic and acidic residues" evidence="1">
    <location>
        <begin position="93"/>
        <end position="173"/>
    </location>
</feature>
<sequence length="928" mass="108804">MFGWSKREKEKKLQEAEQQRREELHRVEEERQRKEREFQEKEKQRLEELARQKQKRQEEEEKRRQIQESERQRQEEQRRIEEERLRKEQALQEEEKRRLEELARQQQKREEEEKRLRLQEAERQRQEEALRLKEEERMRKEQELQEKEKRRKEEERLRKEQERLEQERKRQEEELVDQEQQPREQEPQTWAEFFQELCPSLATEAAMDAIHERVQKNPPTLDEIRDIKLDCEEFFDDFFRKTAHFDKLNRNLALILTWGIGDDRAVMALFHHITGLEDSPQNRDFLKRNAEVIQEELLWQILEVYQQHGRESHVNPPANVKQTAMPVLLKVTQDTRALSLVGYRCQEQYEADSAVRKSAITAFKEYCLGLRTGFRPENPFLILALLQPVLQDSGNALRALALETIQTVLQHTGHEALRLLLEQQERETDPAIRDQLAKQLAEIPNQLPDGAGLVMLSIGQHGLFDAEATNRKQAIAQLFSIPAWAVFCAHATPEDITGLFGYLAQFVVQEIDEEVKNDFLGKLQGEFVFFKLNRADQRDEFARRYQEEMAPGVKPTDLDGRITLLQKQSERLLRALRREILREDGFYSNAVETVKALKELAGRNDRKVRRFLCMAFRHFERQGQTFPDEAFEKAIDPKGFLNLPCEGKQCVLKAEEINAPVSEIPSYSVYSYNDYDMHSFPRKYVQFKPTCDFSPNTPTHLVGYFYNSGRCFGVHPDRKEYPHEKDWKGIQNWPQPFDVQTYIAQSDKRIRLSETGLDSLSKLAELGYLGEDISGYDQLAVLNKTVYETVYQKQFTAKDAKKLLPQPNPKRQLVMEILEAMKALSIGDDKTQEFLFAMLGQNKDNLHWHEDTRIHLIETIATITRGEPLPAHKGQEALFVLALVEARPAESGAVKQAATLARATITERREWQGAMVLAPDWPVEGKPL</sequence>
<dbReference type="PANTHER" id="PTHR12239">
    <property type="entry name" value="PROTEIN CBG20215-RELATED"/>
    <property type="match status" value="1"/>
</dbReference>
<feature type="region of interest" description="Disordered" evidence="1">
    <location>
        <begin position="1"/>
        <end position="79"/>
    </location>
</feature>
<accession>A0A450SVI3</accession>
<dbReference type="InterPro" id="IPR052293">
    <property type="entry name" value="SRRP"/>
</dbReference>
<organism evidence="2">
    <name type="scientific">Candidatus Kentrum sp. DK</name>
    <dbReference type="NCBI Taxonomy" id="2126562"/>
    <lineage>
        <taxon>Bacteria</taxon>
        <taxon>Pseudomonadati</taxon>
        <taxon>Pseudomonadota</taxon>
        <taxon>Gammaproteobacteria</taxon>
        <taxon>Candidatus Kentrum</taxon>
    </lineage>
</organism>
<dbReference type="Gene3D" id="1.25.10.10">
    <property type="entry name" value="Leucine-rich Repeat Variant"/>
    <property type="match status" value="1"/>
</dbReference>
<feature type="region of interest" description="Disordered" evidence="1">
    <location>
        <begin position="93"/>
        <end position="188"/>
    </location>
</feature>
<proteinExistence type="predicted"/>
<dbReference type="EMBL" id="CAADEY010000062">
    <property type="protein sequence ID" value="VFJ57895.1"/>
    <property type="molecule type" value="Genomic_DNA"/>
</dbReference>
<gene>
    <name evidence="2" type="ORF">BECKDK2373C_GA0170839_10625</name>
</gene>
<dbReference type="AlphaFoldDB" id="A0A450SVI3"/>